<comment type="similarity">
    <text evidence="2">Belongs to the CDP-alcohol phosphatidyltransferase class-I family.</text>
</comment>
<evidence type="ECO:0000313" key="5">
    <source>
        <dbReference type="Proteomes" id="UP000550260"/>
    </source>
</evidence>
<comment type="caution">
    <text evidence="4">The sequence shown here is derived from an EMBL/GenBank/DDBJ whole genome shotgun (WGS) entry which is preliminary data.</text>
</comment>
<sequence length="243" mass="26192">MLAGLRAGRWGLPAWARFVALSTRRSVHQARRRPRALVEVTALHVVFALLAGRRGRRWTAVSWALAASHLGMLEGRRSLGVPNVITLLRANLPVLGGPVRWLGVVALASDLLDGRLARRTGTQTAFGGYADSLADAVFWTWFVARHERDRSVRVAALAVWVVPVVIVTVASVAGGQMVDAPRPVLWRPAAAMQAMIAVRAVLRPAQLSGSSAVCSSASPKARSRSTASVVGGWRWARAFLMAR</sequence>
<keyword evidence="1 2" id="KW-0808">Transferase</keyword>
<organism evidence="4 5">
    <name type="scientific">Amycolatopsis echigonensis</name>
    <dbReference type="NCBI Taxonomy" id="2576905"/>
    <lineage>
        <taxon>Bacteria</taxon>
        <taxon>Bacillati</taxon>
        <taxon>Actinomycetota</taxon>
        <taxon>Actinomycetes</taxon>
        <taxon>Pseudonocardiales</taxon>
        <taxon>Pseudonocardiaceae</taxon>
        <taxon>Amycolatopsis</taxon>
    </lineage>
</organism>
<dbReference type="PROSITE" id="PS00379">
    <property type="entry name" value="CDP_ALCOHOL_P_TRANSF"/>
    <property type="match status" value="1"/>
</dbReference>
<keyword evidence="3" id="KW-0472">Membrane</keyword>
<dbReference type="InterPro" id="IPR000462">
    <property type="entry name" value="CDP-OH_P_trans"/>
</dbReference>
<gene>
    <name evidence="4" type="ORF">H5411_33330</name>
</gene>
<dbReference type="Pfam" id="PF01066">
    <property type="entry name" value="CDP-OH_P_transf"/>
    <property type="match status" value="1"/>
</dbReference>
<keyword evidence="3" id="KW-1133">Transmembrane helix</keyword>
<evidence type="ECO:0000313" key="4">
    <source>
        <dbReference type="EMBL" id="MBB2504011.1"/>
    </source>
</evidence>
<protein>
    <submittedName>
        <fullName evidence="4">CDP-alcohol phosphatidyltransferase family protein</fullName>
    </submittedName>
</protein>
<keyword evidence="3" id="KW-0812">Transmembrane</keyword>
<dbReference type="InterPro" id="IPR043130">
    <property type="entry name" value="CDP-OH_PTrfase_TM_dom"/>
</dbReference>
<dbReference type="GO" id="GO:0008654">
    <property type="term" value="P:phospholipid biosynthetic process"/>
    <property type="evidence" value="ECO:0007669"/>
    <property type="project" value="InterPro"/>
</dbReference>
<proteinExistence type="inferred from homology"/>
<dbReference type="InterPro" id="IPR048254">
    <property type="entry name" value="CDP_ALCOHOL_P_TRANSF_CS"/>
</dbReference>
<evidence type="ECO:0000256" key="3">
    <source>
        <dbReference type="SAM" id="Phobius"/>
    </source>
</evidence>
<evidence type="ECO:0000256" key="2">
    <source>
        <dbReference type="RuleBase" id="RU003750"/>
    </source>
</evidence>
<dbReference type="GO" id="GO:0016020">
    <property type="term" value="C:membrane"/>
    <property type="evidence" value="ECO:0007669"/>
    <property type="project" value="InterPro"/>
</dbReference>
<accession>A0A8E1W4S6</accession>
<dbReference type="Gene3D" id="1.20.120.1760">
    <property type="match status" value="1"/>
</dbReference>
<dbReference type="AlphaFoldDB" id="A0A8E1W4S6"/>
<dbReference type="Proteomes" id="UP000550260">
    <property type="component" value="Unassembled WGS sequence"/>
</dbReference>
<feature type="transmembrane region" description="Helical" evidence="3">
    <location>
        <begin position="154"/>
        <end position="178"/>
    </location>
</feature>
<dbReference type="EMBL" id="JACJHR010000064">
    <property type="protein sequence ID" value="MBB2504011.1"/>
    <property type="molecule type" value="Genomic_DNA"/>
</dbReference>
<reference evidence="4 5" key="1">
    <citation type="submission" date="2020-08" db="EMBL/GenBank/DDBJ databases">
        <title>Amycolatopsis echigonensis JCM 21831.</title>
        <authorList>
            <person name="Tedsree N."/>
            <person name="Kuncharoen N."/>
            <person name="Likhitwitayawuid K."/>
            <person name="Tanasupawat S."/>
        </authorList>
    </citation>
    <scope>NUCLEOTIDE SEQUENCE [LARGE SCALE GENOMIC DNA]</scope>
    <source>
        <strain evidence="4 5">JCM 21831</strain>
    </source>
</reference>
<dbReference type="GO" id="GO:0016780">
    <property type="term" value="F:phosphotransferase activity, for other substituted phosphate groups"/>
    <property type="evidence" value="ECO:0007669"/>
    <property type="project" value="InterPro"/>
</dbReference>
<evidence type="ECO:0000256" key="1">
    <source>
        <dbReference type="ARBA" id="ARBA00022679"/>
    </source>
</evidence>
<name>A0A8E1W4S6_9PSEU</name>